<dbReference type="PANTHER" id="PTHR12775">
    <property type="entry name" value="PROTEIN C20ORF43 HOMOLOG"/>
    <property type="match status" value="1"/>
</dbReference>
<evidence type="ECO:0000256" key="4">
    <source>
        <dbReference type="SAM" id="MobiDB-lite"/>
    </source>
</evidence>
<name>A0ABR1BQ12_NECAM</name>
<dbReference type="InterPro" id="IPR027799">
    <property type="entry name" value="Rtf2_RING-finger"/>
</dbReference>
<evidence type="ECO:0000256" key="2">
    <source>
        <dbReference type="ARBA" id="ARBA00015157"/>
    </source>
</evidence>
<reference evidence="5 6" key="1">
    <citation type="submission" date="2023-08" db="EMBL/GenBank/DDBJ databases">
        <title>A Necator americanus chromosomal reference genome.</title>
        <authorList>
            <person name="Ilik V."/>
            <person name="Petrzelkova K.J."/>
            <person name="Pardy F."/>
            <person name="Fuh T."/>
            <person name="Niatou-Singa F.S."/>
            <person name="Gouil Q."/>
            <person name="Baker L."/>
            <person name="Ritchie M.E."/>
            <person name="Jex A.R."/>
            <person name="Gazzola D."/>
            <person name="Li H."/>
            <person name="Toshio Fujiwara R."/>
            <person name="Zhan B."/>
            <person name="Aroian R.V."/>
            <person name="Pafco B."/>
            <person name="Schwarz E.M."/>
        </authorList>
    </citation>
    <scope>NUCLEOTIDE SEQUENCE [LARGE SCALE GENOMIC DNA]</scope>
    <source>
        <strain evidence="5 6">Aroian</strain>
        <tissue evidence="5">Whole animal</tissue>
    </source>
</reference>
<comment type="caution">
    <text evidence="5">The sequence shown here is derived from an EMBL/GenBank/DDBJ whole genome shotgun (WGS) entry which is preliminary data.</text>
</comment>
<protein>
    <recommendedName>
        <fullName evidence="2">Replication termination factor 2</fullName>
    </recommendedName>
    <alternativeName>
        <fullName evidence="3">Replication termination factor 2 domain-containing protein 1</fullName>
    </alternativeName>
</protein>
<dbReference type="Proteomes" id="UP001303046">
    <property type="component" value="Unassembled WGS sequence"/>
</dbReference>
<dbReference type="Pfam" id="PF04641">
    <property type="entry name" value="Rtf2"/>
    <property type="match status" value="1"/>
</dbReference>
<evidence type="ECO:0000313" key="6">
    <source>
        <dbReference type="Proteomes" id="UP001303046"/>
    </source>
</evidence>
<keyword evidence="6" id="KW-1185">Reference proteome</keyword>
<evidence type="ECO:0000313" key="5">
    <source>
        <dbReference type="EMBL" id="KAK6728503.1"/>
    </source>
</evidence>
<proteinExistence type="inferred from homology"/>
<feature type="region of interest" description="Disordered" evidence="4">
    <location>
        <begin position="207"/>
        <end position="274"/>
    </location>
</feature>
<comment type="similarity">
    <text evidence="1">Belongs to the rtf2 family.</text>
</comment>
<feature type="compositionally biased region" description="Basic and acidic residues" evidence="4">
    <location>
        <begin position="236"/>
        <end position="264"/>
    </location>
</feature>
<dbReference type="InterPro" id="IPR006735">
    <property type="entry name" value="Rtf2"/>
</dbReference>
<evidence type="ECO:0000256" key="1">
    <source>
        <dbReference type="ARBA" id="ARBA00009885"/>
    </source>
</evidence>
<evidence type="ECO:0000256" key="3">
    <source>
        <dbReference type="ARBA" id="ARBA00030367"/>
    </source>
</evidence>
<gene>
    <name evidence="5" type="primary">Necator_chrI.g2004</name>
    <name evidence="5" type="ORF">RB195_005878</name>
</gene>
<dbReference type="CDD" id="cd16653">
    <property type="entry name" value="RING-like_Rtf2"/>
    <property type="match status" value="1"/>
</dbReference>
<dbReference type="PANTHER" id="PTHR12775:SF0">
    <property type="entry name" value="REPLICATION TERMINATION FACTOR 2"/>
    <property type="match status" value="1"/>
</dbReference>
<dbReference type="EMBL" id="JAVFWL010000001">
    <property type="protein sequence ID" value="KAK6728503.1"/>
    <property type="molecule type" value="Genomic_DNA"/>
</dbReference>
<sequence>MVRMFIYMRQQRMTEVNLFVEASMGADGGTIPKRCELVKKKKKAEKLDKSVKNATKWKNCQLSQQPLKKPIIVCRYGRLYNKETVIEAILTKTIQNFEVASHIRGMKDFKELRLKENKDYKGDEVKGDEYLDSNQSEFLCPVTTLPMNGINSFVVNWKCGCVFSEKALQEVKSDVCHGCSGPWDPKDSVVLYPNEELLEEYKQKVAAERTEKKNKKKNGDEKLNGHNSEKNAAGTKEVKKQEHDHKKGEEKDKLKKGEKRKAESDIQSDPTKSEAYKKLFTTCKEAKNKPTQHWVTYNPLYY</sequence>
<organism evidence="5 6">
    <name type="scientific">Necator americanus</name>
    <name type="common">Human hookworm</name>
    <dbReference type="NCBI Taxonomy" id="51031"/>
    <lineage>
        <taxon>Eukaryota</taxon>
        <taxon>Metazoa</taxon>
        <taxon>Ecdysozoa</taxon>
        <taxon>Nematoda</taxon>
        <taxon>Chromadorea</taxon>
        <taxon>Rhabditida</taxon>
        <taxon>Rhabditina</taxon>
        <taxon>Rhabditomorpha</taxon>
        <taxon>Strongyloidea</taxon>
        <taxon>Ancylostomatidae</taxon>
        <taxon>Bunostominae</taxon>
        <taxon>Necator</taxon>
    </lineage>
</organism>
<feature type="compositionally biased region" description="Basic and acidic residues" evidence="4">
    <location>
        <begin position="207"/>
        <end position="229"/>
    </location>
</feature>
<accession>A0ABR1BQ12</accession>